<dbReference type="PANTHER" id="PTHR33573">
    <property type="entry name" value="CASP-LIKE PROTEIN 4A4"/>
    <property type="match status" value="1"/>
</dbReference>
<dbReference type="OMA" id="HYWANEV"/>
<feature type="compositionally biased region" description="Basic residues" evidence="9">
    <location>
        <begin position="33"/>
        <end position="46"/>
    </location>
</feature>
<feature type="transmembrane region" description="Helical" evidence="8">
    <location>
        <begin position="247"/>
        <end position="267"/>
    </location>
</feature>
<evidence type="ECO:0000256" key="7">
    <source>
        <dbReference type="ARBA" id="ARBA00023136"/>
    </source>
</evidence>
<name>A0A151R9U7_CAJCA</name>
<evidence type="ECO:0000256" key="3">
    <source>
        <dbReference type="ARBA" id="ARBA00011489"/>
    </source>
</evidence>
<feature type="transmembrane region" description="Helical" evidence="8">
    <location>
        <begin position="279"/>
        <end position="305"/>
    </location>
</feature>
<sequence>MTTTKSETLTLENKGHKTKCHPEDKEEVNPSKKKEHHHHHHHHHHHPVSELPRSIRSNASKAPSAPYSLTLQDSLDHSMSDGDPQMVVASHSHSFVSDGAIKVVEEELNKTMATTKVAVMDVEDDVEEEGTRDGVSKKEGTWYIVLLGLRIAAFVLCNVAFSVLAADQKKKVRTTFTSWYDYYVESSSQDQVHWYDFREFKYCLSVNVIGFVYSGLQICDLLKYLYTKRHTVDPKLRGYFNFAMDQVMAYLLMSASSSAATIAYYWAKSTDTNKYVEMANASVALSFVAFVAFACSSIVSAFIFCRFN</sequence>
<gene>
    <name evidence="11" type="ORF">KK1_039441</name>
</gene>
<dbReference type="EMBL" id="KQ483922">
    <property type="protein sequence ID" value="KYP39263.1"/>
    <property type="molecule type" value="Genomic_DNA"/>
</dbReference>
<comment type="subcellular location">
    <subcellularLocation>
        <location evidence="1 8">Cell membrane</location>
        <topology evidence="1 8">Multi-pass membrane protein</topology>
    </subcellularLocation>
</comment>
<evidence type="ECO:0000256" key="8">
    <source>
        <dbReference type="RuleBase" id="RU361233"/>
    </source>
</evidence>
<feature type="domain" description="Casparian strip membrane protein" evidence="10">
    <location>
        <begin position="143"/>
        <end position="292"/>
    </location>
</feature>
<dbReference type="OrthoDB" id="672180at2759"/>
<protein>
    <recommendedName>
        <fullName evidence="8">CASP-like protein</fullName>
    </recommendedName>
</protein>
<keyword evidence="6 8" id="KW-1133">Transmembrane helix</keyword>
<feature type="compositionally biased region" description="Polar residues" evidence="9">
    <location>
        <begin position="1"/>
        <end position="11"/>
    </location>
</feature>
<dbReference type="Pfam" id="PF04535">
    <property type="entry name" value="CASP_dom"/>
    <property type="match status" value="1"/>
</dbReference>
<reference evidence="11" key="1">
    <citation type="journal article" date="2012" name="Nat. Biotechnol.">
        <title>Draft genome sequence of pigeonpea (Cajanus cajan), an orphan legume crop of resource-poor farmers.</title>
        <authorList>
            <person name="Varshney R.K."/>
            <person name="Chen W."/>
            <person name="Li Y."/>
            <person name="Bharti A.K."/>
            <person name="Saxena R.K."/>
            <person name="Schlueter J.A."/>
            <person name="Donoghue M.T."/>
            <person name="Azam S."/>
            <person name="Fan G."/>
            <person name="Whaley A.M."/>
            <person name="Farmer A.D."/>
            <person name="Sheridan J."/>
            <person name="Iwata A."/>
            <person name="Tuteja R."/>
            <person name="Penmetsa R.V."/>
            <person name="Wu W."/>
            <person name="Upadhyaya H.D."/>
            <person name="Yang S.P."/>
            <person name="Shah T."/>
            <person name="Saxena K.B."/>
            <person name="Michael T."/>
            <person name="McCombie W.R."/>
            <person name="Yang B."/>
            <person name="Zhang G."/>
            <person name="Yang H."/>
            <person name="Wang J."/>
            <person name="Spillane C."/>
            <person name="Cook D.R."/>
            <person name="May G.D."/>
            <person name="Xu X."/>
            <person name="Jackson S.A."/>
        </authorList>
    </citation>
    <scope>NUCLEOTIDE SEQUENCE [LARGE SCALE GENOMIC DNA]</scope>
</reference>
<dbReference type="Proteomes" id="UP000075243">
    <property type="component" value="Unassembled WGS sequence"/>
</dbReference>
<proteinExistence type="inferred from homology"/>
<dbReference type="AlphaFoldDB" id="A0A151R9U7"/>
<evidence type="ECO:0000256" key="1">
    <source>
        <dbReference type="ARBA" id="ARBA00004651"/>
    </source>
</evidence>
<organism evidence="11 12">
    <name type="scientific">Cajanus cajan</name>
    <name type="common">Pigeon pea</name>
    <name type="synonym">Cajanus indicus</name>
    <dbReference type="NCBI Taxonomy" id="3821"/>
    <lineage>
        <taxon>Eukaryota</taxon>
        <taxon>Viridiplantae</taxon>
        <taxon>Streptophyta</taxon>
        <taxon>Embryophyta</taxon>
        <taxon>Tracheophyta</taxon>
        <taxon>Spermatophyta</taxon>
        <taxon>Magnoliopsida</taxon>
        <taxon>eudicotyledons</taxon>
        <taxon>Gunneridae</taxon>
        <taxon>Pentapetalae</taxon>
        <taxon>rosids</taxon>
        <taxon>fabids</taxon>
        <taxon>Fabales</taxon>
        <taxon>Fabaceae</taxon>
        <taxon>Papilionoideae</taxon>
        <taxon>50 kb inversion clade</taxon>
        <taxon>NPAAA clade</taxon>
        <taxon>indigoferoid/millettioid clade</taxon>
        <taxon>Phaseoleae</taxon>
        <taxon>Cajanus</taxon>
    </lineage>
</organism>
<feature type="transmembrane region" description="Helical" evidence="8">
    <location>
        <begin position="204"/>
        <end position="226"/>
    </location>
</feature>
<dbReference type="InterPro" id="IPR006702">
    <property type="entry name" value="CASP_dom"/>
</dbReference>
<evidence type="ECO:0000256" key="9">
    <source>
        <dbReference type="SAM" id="MobiDB-lite"/>
    </source>
</evidence>
<evidence type="ECO:0000313" key="11">
    <source>
        <dbReference type="EMBL" id="KYP39263.1"/>
    </source>
</evidence>
<dbReference type="PANTHER" id="PTHR33573:SF38">
    <property type="entry name" value="CASP-LIKE PROTEIN 4A1"/>
    <property type="match status" value="1"/>
</dbReference>
<accession>A0A151R9U7</accession>
<comment type="subunit">
    <text evidence="3 8">Homodimer and heterodimers.</text>
</comment>
<evidence type="ECO:0000256" key="5">
    <source>
        <dbReference type="ARBA" id="ARBA00022692"/>
    </source>
</evidence>
<keyword evidence="5 8" id="KW-0812">Transmembrane</keyword>
<keyword evidence="4 8" id="KW-1003">Cell membrane</keyword>
<keyword evidence="12" id="KW-1185">Reference proteome</keyword>
<evidence type="ECO:0000313" key="12">
    <source>
        <dbReference type="Proteomes" id="UP000075243"/>
    </source>
</evidence>
<comment type="similarity">
    <text evidence="2 8">Belongs to the Casparian strip membrane proteins (CASP) family.</text>
</comment>
<feature type="transmembrane region" description="Helical" evidence="8">
    <location>
        <begin position="142"/>
        <end position="166"/>
    </location>
</feature>
<evidence type="ECO:0000259" key="10">
    <source>
        <dbReference type="Pfam" id="PF04535"/>
    </source>
</evidence>
<evidence type="ECO:0000256" key="6">
    <source>
        <dbReference type="ARBA" id="ARBA00022989"/>
    </source>
</evidence>
<keyword evidence="7 8" id="KW-0472">Membrane</keyword>
<evidence type="ECO:0000256" key="4">
    <source>
        <dbReference type="ARBA" id="ARBA00022475"/>
    </source>
</evidence>
<evidence type="ECO:0000256" key="2">
    <source>
        <dbReference type="ARBA" id="ARBA00007651"/>
    </source>
</evidence>
<dbReference type="Gramene" id="C.cajan_36967.t">
    <property type="protein sequence ID" value="C.cajan_36967.t"/>
    <property type="gene ID" value="C.cajan_36967"/>
</dbReference>
<feature type="compositionally biased region" description="Basic and acidic residues" evidence="9">
    <location>
        <begin position="20"/>
        <end position="32"/>
    </location>
</feature>
<dbReference type="STRING" id="3821.A0A151R9U7"/>
<dbReference type="GO" id="GO:0005886">
    <property type="term" value="C:plasma membrane"/>
    <property type="evidence" value="ECO:0007669"/>
    <property type="project" value="UniProtKB-SubCell"/>
</dbReference>
<feature type="region of interest" description="Disordered" evidence="9">
    <location>
        <begin position="1"/>
        <end position="52"/>
    </location>
</feature>